<organism evidence="3">
    <name type="scientific">Candidatus Kentrum sp. MB</name>
    <dbReference type="NCBI Taxonomy" id="2138164"/>
    <lineage>
        <taxon>Bacteria</taxon>
        <taxon>Pseudomonadati</taxon>
        <taxon>Pseudomonadota</taxon>
        <taxon>Gammaproteobacteria</taxon>
        <taxon>Candidatus Kentrum</taxon>
    </lineage>
</organism>
<evidence type="ECO:0000313" key="3">
    <source>
        <dbReference type="EMBL" id="VFK26573.1"/>
    </source>
</evidence>
<evidence type="ECO:0000313" key="4">
    <source>
        <dbReference type="EMBL" id="VFK74541.1"/>
    </source>
</evidence>
<sequence length="245" mass="28442">MIFIEYVHQHLAKYGADVRRDRRYVCQCGKPVTDTEAVRERLAAGKTFVYCQMCDEKVPLIDLIEQRLASDPVARKILKMEEAATRELDTQSLEQILLGHVQAITGEAGQIFRRLAEFDYGIDGEVEFKGSDGKPSGRKIYLQLKSGDSYLRTRKRDGEEVFDVQNERHLDYWVSQSADVYLVIRQTEEARMERDRDGKGRIRWMNVSRYLRERQDKASRQIVFSGEALTMEAVWRVRDELLGKG</sequence>
<evidence type="ECO:0000259" key="1">
    <source>
        <dbReference type="Pfam" id="PF14280"/>
    </source>
</evidence>
<accession>A0A450XBB6</accession>
<evidence type="ECO:0000313" key="2">
    <source>
        <dbReference type="EMBL" id="VFK22967.1"/>
    </source>
</evidence>
<name>A0A450XBB6_9GAMM</name>
<feature type="domain" description="DUF4365" evidence="1">
    <location>
        <begin position="101"/>
        <end position="230"/>
    </location>
</feature>
<protein>
    <recommendedName>
        <fullName evidence="1">DUF4365 domain-containing protein</fullName>
    </recommendedName>
</protein>
<reference evidence="3" key="1">
    <citation type="submission" date="2019-02" db="EMBL/GenBank/DDBJ databases">
        <authorList>
            <person name="Gruber-Vodicka R. H."/>
            <person name="Seah K. B. B."/>
        </authorList>
    </citation>
    <scope>NUCLEOTIDE SEQUENCE</scope>
    <source>
        <strain evidence="2">BECK_BZ197</strain>
        <strain evidence="4">BECK_BZ198</strain>
        <strain evidence="3">BECK_BZ199</strain>
    </source>
</reference>
<dbReference type="EMBL" id="CAADFQ010000001">
    <property type="protein sequence ID" value="VFK26573.1"/>
    <property type="molecule type" value="Genomic_DNA"/>
</dbReference>
<dbReference type="Pfam" id="PF14280">
    <property type="entry name" value="DUF4365"/>
    <property type="match status" value="1"/>
</dbReference>
<proteinExistence type="predicted"/>
<gene>
    <name evidence="2" type="ORF">BECKMB1821G_GA0114241_100356</name>
    <name evidence="4" type="ORF">BECKMB1821H_GA0114242_100632</name>
    <name evidence="3" type="ORF">BECKMB1821I_GA0114274_100142</name>
</gene>
<dbReference type="InterPro" id="IPR025375">
    <property type="entry name" value="DUF4365"/>
</dbReference>
<dbReference type="EMBL" id="CAADFO010000003">
    <property type="protein sequence ID" value="VFK22967.1"/>
    <property type="molecule type" value="Genomic_DNA"/>
</dbReference>
<dbReference type="EMBL" id="CAADGH010000006">
    <property type="protein sequence ID" value="VFK74541.1"/>
    <property type="molecule type" value="Genomic_DNA"/>
</dbReference>
<dbReference type="AlphaFoldDB" id="A0A450XBB6"/>